<accession>A0A4C1V410</accession>
<comment type="caution">
    <text evidence="2">The sequence shown here is derived from an EMBL/GenBank/DDBJ whole genome shotgun (WGS) entry which is preliminary data.</text>
</comment>
<dbReference type="Proteomes" id="UP000299102">
    <property type="component" value="Unassembled WGS sequence"/>
</dbReference>
<organism evidence="2 3">
    <name type="scientific">Eumeta variegata</name>
    <name type="common">Bagworm moth</name>
    <name type="synonym">Eumeta japonica</name>
    <dbReference type="NCBI Taxonomy" id="151549"/>
    <lineage>
        <taxon>Eukaryota</taxon>
        <taxon>Metazoa</taxon>
        <taxon>Ecdysozoa</taxon>
        <taxon>Arthropoda</taxon>
        <taxon>Hexapoda</taxon>
        <taxon>Insecta</taxon>
        <taxon>Pterygota</taxon>
        <taxon>Neoptera</taxon>
        <taxon>Endopterygota</taxon>
        <taxon>Lepidoptera</taxon>
        <taxon>Glossata</taxon>
        <taxon>Ditrysia</taxon>
        <taxon>Tineoidea</taxon>
        <taxon>Psychidae</taxon>
        <taxon>Oiketicinae</taxon>
        <taxon>Eumeta</taxon>
    </lineage>
</organism>
<evidence type="ECO:0000313" key="2">
    <source>
        <dbReference type="EMBL" id="GBP33096.1"/>
    </source>
</evidence>
<proteinExistence type="predicted"/>
<dbReference type="AlphaFoldDB" id="A0A4C1V410"/>
<gene>
    <name evidence="2" type="ORF">EVAR_18575_1</name>
</gene>
<feature type="compositionally biased region" description="Basic and acidic residues" evidence="1">
    <location>
        <begin position="29"/>
        <end position="46"/>
    </location>
</feature>
<reference evidence="2 3" key="1">
    <citation type="journal article" date="2019" name="Commun. Biol.">
        <title>The bagworm genome reveals a unique fibroin gene that provides high tensile strength.</title>
        <authorList>
            <person name="Kono N."/>
            <person name="Nakamura H."/>
            <person name="Ohtoshi R."/>
            <person name="Tomita M."/>
            <person name="Numata K."/>
            <person name="Arakawa K."/>
        </authorList>
    </citation>
    <scope>NUCLEOTIDE SEQUENCE [LARGE SCALE GENOMIC DNA]</scope>
</reference>
<keyword evidence="3" id="KW-1185">Reference proteome</keyword>
<feature type="region of interest" description="Disordered" evidence="1">
    <location>
        <begin position="26"/>
        <end position="61"/>
    </location>
</feature>
<protein>
    <submittedName>
        <fullName evidence="2">Uncharacterized protein</fullName>
    </submittedName>
</protein>
<sequence>MHKRKKDSSRRLEENLAKKELVLALPRRRVNEKPTSSKEIDRDRPISDAPPVTTYHRQQPWSRSARLYTAVSRPTDVATVYQVHVRYG</sequence>
<evidence type="ECO:0000256" key="1">
    <source>
        <dbReference type="SAM" id="MobiDB-lite"/>
    </source>
</evidence>
<evidence type="ECO:0000313" key="3">
    <source>
        <dbReference type="Proteomes" id="UP000299102"/>
    </source>
</evidence>
<name>A0A4C1V410_EUMVA</name>
<dbReference type="EMBL" id="BGZK01000269">
    <property type="protein sequence ID" value="GBP33096.1"/>
    <property type="molecule type" value="Genomic_DNA"/>
</dbReference>